<dbReference type="PANTHER" id="PTHR30136">
    <property type="entry name" value="HELIX-TURN-HELIX TRANSCRIPTIONAL REGULATOR, ICLR FAMILY"/>
    <property type="match status" value="1"/>
</dbReference>
<dbReference type="Gene3D" id="3.30.450.40">
    <property type="match status" value="1"/>
</dbReference>
<dbReference type="SUPFAM" id="SSF46785">
    <property type="entry name" value="Winged helix' DNA-binding domain"/>
    <property type="match status" value="1"/>
</dbReference>
<dbReference type="InterPro" id="IPR050707">
    <property type="entry name" value="HTH_MetabolicPath_Reg"/>
</dbReference>
<dbReference type="GO" id="GO:0003700">
    <property type="term" value="F:DNA-binding transcription factor activity"/>
    <property type="evidence" value="ECO:0007669"/>
    <property type="project" value="TreeGrafter"/>
</dbReference>
<evidence type="ECO:0000256" key="3">
    <source>
        <dbReference type="ARBA" id="ARBA00023163"/>
    </source>
</evidence>
<organism evidence="6 7">
    <name type="scientific">Thalassobius vesicularis</name>
    <dbReference type="NCBI Taxonomy" id="1294297"/>
    <lineage>
        <taxon>Bacteria</taxon>
        <taxon>Pseudomonadati</taxon>
        <taxon>Pseudomonadota</taxon>
        <taxon>Alphaproteobacteria</taxon>
        <taxon>Rhodobacterales</taxon>
        <taxon>Roseobacteraceae</taxon>
        <taxon>Thalassovita</taxon>
    </lineage>
</organism>
<evidence type="ECO:0000313" key="6">
    <source>
        <dbReference type="EMBL" id="THD71766.1"/>
    </source>
</evidence>
<dbReference type="InterPro" id="IPR036390">
    <property type="entry name" value="WH_DNA-bd_sf"/>
</dbReference>
<proteinExistence type="predicted"/>
<dbReference type="Proteomes" id="UP000306113">
    <property type="component" value="Unassembled WGS sequence"/>
</dbReference>
<evidence type="ECO:0000259" key="4">
    <source>
        <dbReference type="PROSITE" id="PS51077"/>
    </source>
</evidence>
<accession>A0A4S3M611</accession>
<dbReference type="RefSeq" id="WP_136340412.1">
    <property type="nucleotide sequence ID" value="NZ_SSMD01000010.1"/>
</dbReference>
<dbReference type="OrthoDB" id="6057486at2"/>
<dbReference type="Pfam" id="PF09339">
    <property type="entry name" value="HTH_IclR"/>
    <property type="match status" value="1"/>
</dbReference>
<comment type="caution">
    <text evidence="6">The sequence shown here is derived from an EMBL/GenBank/DDBJ whole genome shotgun (WGS) entry which is preliminary data.</text>
</comment>
<dbReference type="SMART" id="SM00346">
    <property type="entry name" value="HTH_ICLR"/>
    <property type="match status" value="1"/>
</dbReference>
<dbReference type="GO" id="GO:0045892">
    <property type="term" value="P:negative regulation of DNA-templated transcription"/>
    <property type="evidence" value="ECO:0007669"/>
    <property type="project" value="TreeGrafter"/>
</dbReference>
<dbReference type="InterPro" id="IPR005471">
    <property type="entry name" value="Tscrpt_reg_IclR_N"/>
</dbReference>
<dbReference type="InterPro" id="IPR036388">
    <property type="entry name" value="WH-like_DNA-bd_sf"/>
</dbReference>
<dbReference type="InterPro" id="IPR014757">
    <property type="entry name" value="Tscrpt_reg_IclR_C"/>
</dbReference>
<dbReference type="Gene3D" id="1.10.10.10">
    <property type="entry name" value="Winged helix-like DNA-binding domain superfamily/Winged helix DNA-binding domain"/>
    <property type="match status" value="1"/>
</dbReference>
<feature type="domain" description="IclR-ED" evidence="5">
    <location>
        <begin position="66"/>
        <end position="225"/>
    </location>
</feature>
<evidence type="ECO:0000256" key="2">
    <source>
        <dbReference type="ARBA" id="ARBA00023125"/>
    </source>
</evidence>
<dbReference type="GO" id="GO:0003677">
    <property type="term" value="F:DNA binding"/>
    <property type="evidence" value="ECO:0007669"/>
    <property type="project" value="UniProtKB-KW"/>
</dbReference>
<reference evidence="6 7" key="1">
    <citation type="submission" date="2019-04" db="EMBL/GenBank/DDBJ databases">
        <title>Draft genome sequence of Youngimonas vesicularis.</title>
        <authorList>
            <person name="Hameed A."/>
        </authorList>
    </citation>
    <scope>NUCLEOTIDE SEQUENCE [LARGE SCALE GENOMIC DNA]</scope>
    <source>
        <strain evidence="6 7">CC-AMW-E</strain>
    </source>
</reference>
<keyword evidence="3" id="KW-0804">Transcription</keyword>
<keyword evidence="2" id="KW-0238">DNA-binding</keyword>
<keyword evidence="1" id="KW-0805">Transcription regulation</keyword>
<evidence type="ECO:0000259" key="5">
    <source>
        <dbReference type="PROSITE" id="PS51078"/>
    </source>
</evidence>
<keyword evidence="7" id="KW-1185">Reference proteome</keyword>
<dbReference type="InterPro" id="IPR029016">
    <property type="entry name" value="GAF-like_dom_sf"/>
</dbReference>
<name>A0A4S3M611_9RHOB</name>
<evidence type="ECO:0000256" key="1">
    <source>
        <dbReference type="ARBA" id="ARBA00023015"/>
    </source>
</evidence>
<gene>
    <name evidence="6" type="ORF">E7681_16745</name>
</gene>
<sequence>MAALQTLDRGLRALFLIGGAEDGMSVADLAAALEVDRAIAYRIVTTLEGHGLVSRQSGGRLMLGAGVLRLEGAFVPQFRATVQARLAELAAQTGATAFLSMAEGEDCVALVVAEPETSLLRVGYRVGSRHPLERGAAGIAILAGRRARPDDSEDVRAARAEGVSVTRGALQKGAVGVACPLRPFRQGGRAMECSLGVVAMEDLDVPRASALLREAAQELNAVLAG</sequence>
<dbReference type="PANTHER" id="PTHR30136:SF24">
    <property type="entry name" value="HTH-TYPE TRANSCRIPTIONAL REPRESSOR ALLR"/>
    <property type="match status" value="1"/>
</dbReference>
<evidence type="ECO:0000313" key="7">
    <source>
        <dbReference type="Proteomes" id="UP000306113"/>
    </source>
</evidence>
<feature type="domain" description="HTH iclR-type" evidence="4">
    <location>
        <begin position="4"/>
        <end position="65"/>
    </location>
</feature>
<dbReference type="AlphaFoldDB" id="A0A4S3M611"/>
<dbReference type="SUPFAM" id="SSF55781">
    <property type="entry name" value="GAF domain-like"/>
    <property type="match status" value="1"/>
</dbReference>
<dbReference type="EMBL" id="SSMD01000010">
    <property type="protein sequence ID" value="THD71766.1"/>
    <property type="molecule type" value="Genomic_DNA"/>
</dbReference>
<protein>
    <submittedName>
        <fullName evidence="6">MarR family transcriptional regulator</fullName>
    </submittedName>
</protein>
<dbReference type="PROSITE" id="PS51078">
    <property type="entry name" value="ICLR_ED"/>
    <property type="match status" value="1"/>
</dbReference>
<dbReference type="PROSITE" id="PS51077">
    <property type="entry name" value="HTH_ICLR"/>
    <property type="match status" value="1"/>
</dbReference>